<keyword evidence="9" id="KW-0275">Fatty acid biosynthesis</keyword>
<dbReference type="PRINTS" id="PR01069">
    <property type="entry name" value="ACCCTRFRASEA"/>
</dbReference>
<evidence type="ECO:0000313" key="13">
    <source>
        <dbReference type="Proteomes" id="UP000824140"/>
    </source>
</evidence>
<evidence type="ECO:0000313" key="12">
    <source>
        <dbReference type="EMBL" id="HIS91793.1"/>
    </source>
</evidence>
<dbReference type="PANTHER" id="PTHR42853">
    <property type="entry name" value="ACETYL-COENZYME A CARBOXYLASE CARBOXYL TRANSFERASE SUBUNIT ALPHA"/>
    <property type="match status" value="1"/>
</dbReference>
<dbReference type="EC" id="2.1.3.15" evidence="2"/>
<evidence type="ECO:0000256" key="3">
    <source>
        <dbReference type="ARBA" id="ARBA00022516"/>
    </source>
</evidence>
<comment type="caution">
    <text evidence="12">The sequence shown here is derived from an EMBL/GenBank/DDBJ whole genome shotgun (WGS) entry which is preliminary data.</text>
</comment>
<evidence type="ECO:0000256" key="2">
    <source>
        <dbReference type="ARBA" id="ARBA00011883"/>
    </source>
</evidence>
<comment type="pathway">
    <text evidence="1">Lipid metabolism; malonyl-CoA biosynthesis; malonyl-CoA from acetyl-CoA: step 1/1.</text>
</comment>
<dbReference type="GO" id="GO:0003989">
    <property type="term" value="F:acetyl-CoA carboxylase activity"/>
    <property type="evidence" value="ECO:0007669"/>
    <property type="project" value="InterPro"/>
</dbReference>
<evidence type="ECO:0000256" key="9">
    <source>
        <dbReference type="ARBA" id="ARBA00023160"/>
    </source>
</evidence>
<evidence type="ECO:0000256" key="6">
    <source>
        <dbReference type="ARBA" id="ARBA00022832"/>
    </source>
</evidence>
<dbReference type="Pfam" id="PF03255">
    <property type="entry name" value="ACCA"/>
    <property type="match status" value="1"/>
</dbReference>
<evidence type="ECO:0000256" key="1">
    <source>
        <dbReference type="ARBA" id="ARBA00004956"/>
    </source>
</evidence>
<proteinExistence type="predicted"/>
<dbReference type="EMBL" id="DVJN01000039">
    <property type="protein sequence ID" value="HIS91793.1"/>
    <property type="molecule type" value="Genomic_DNA"/>
</dbReference>
<dbReference type="GO" id="GO:0016743">
    <property type="term" value="F:carboxyl- or carbamoyltransferase activity"/>
    <property type="evidence" value="ECO:0007669"/>
    <property type="project" value="InterPro"/>
</dbReference>
<dbReference type="Gene3D" id="3.90.226.10">
    <property type="entry name" value="2-enoyl-CoA Hydratase, Chain A, domain 1"/>
    <property type="match status" value="1"/>
</dbReference>
<keyword evidence="5" id="KW-0547">Nucleotide-binding</keyword>
<dbReference type="InterPro" id="IPR011763">
    <property type="entry name" value="COA_CT_C"/>
</dbReference>
<sequence length="258" mass="27693">MQAYDRVSIARAKGRPTALKFIGAIFEDFFELHGDRLFGDDGAIVGGVAMLGGKPVTVIGIEKGDDTLDKVARNFGCAHPEGYRKALRHLQLAEKFGRPVITLVDTSGAYCGIGAEERGEGHAIAQCITAMMGLKVPEISLIIGEGGSGGALALAASNEVWMLENAVYSVLSPEGAASIIWKDASRTREAAQSLKLTAGDLLELGVIERVFPESDGFDALYPRIQSELIETLDRYAAMDTAALLKQRYQKFRCIGGQL</sequence>
<keyword evidence="3" id="KW-0444">Lipid biosynthesis</keyword>
<accession>A0A9D1FZ46</accession>
<dbReference type="SUPFAM" id="SSF52096">
    <property type="entry name" value="ClpP/crotonase"/>
    <property type="match status" value="1"/>
</dbReference>
<dbReference type="PANTHER" id="PTHR42853:SF3">
    <property type="entry name" value="ACETYL-COENZYME A CARBOXYLASE CARBOXYL TRANSFERASE SUBUNIT ALPHA, CHLOROPLASTIC"/>
    <property type="match status" value="1"/>
</dbReference>
<gene>
    <name evidence="12" type="ORF">IAA84_02120</name>
</gene>
<feature type="domain" description="CoA carboxyltransferase C-terminal" evidence="11">
    <location>
        <begin position="1"/>
        <end position="234"/>
    </location>
</feature>
<reference evidence="12" key="2">
    <citation type="journal article" date="2021" name="PeerJ">
        <title>Extensive microbial diversity within the chicken gut microbiome revealed by metagenomics and culture.</title>
        <authorList>
            <person name="Gilroy R."/>
            <person name="Ravi A."/>
            <person name="Getino M."/>
            <person name="Pursley I."/>
            <person name="Horton D.L."/>
            <person name="Alikhan N.F."/>
            <person name="Baker D."/>
            <person name="Gharbi K."/>
            <person name="Hall N."/>
            <person name="Watson M."/>
            <person name="Adriaenssens E.M."/>
            <person name="Foster-Nyarko E."/>
            <person name="Jarju S."/>
            <person name="Secka A."/>
            <person name="Antonio M."/>
            <person name="Oren A."/>
            <person name="Chaudhuri R.R."/>
            <person name="La Ragione R."/>
            <person name="Hildebrand F."/>
            <person name="Pallen M.J."/>
        </authorList>
    </citation>
    <scope>NUCLEOTIDE SEQUENCE</scope>
    <source>
        <strain evidence="12">13766</strain>
    </source>
</reference>
<dbReference type="InterPro" id="IPR001095">
    <property type="entry name" value="Acetyl_CoA_COase_a_su"/>
</dbReference>
<evidence type="ECO:0000256" key="5">
    <source>
        <dbReference type="ARBA" id="ARBA00022741"/>
    </source>
</evidence>
<keyword evidence="4 12" id="KW-0808">Transferase</keyword>
<evidence type="ECO:0000256" key="10">
    <source>
        <dbReference type="ARBA" id="ARBA00049152"/>
    </source>
</evidence>
<dbReference type="PROSITE" id="PS50989">
    <property type="entry name" value="COA_CT_CTER"/>
    <property type="match status" value="1"/>
</dbReference>
<evidence type="ECO:0000256" key="7">
    <source>
        <dbReference type="ARBA" id="ARBA00022840"/>
    </source>
</evidence>
<keyword evidence="6" id="KW-0276">Fatty acid metabolism</keyword>
<comment type="catalytic activity">
    <reaction evidence="10">
        <text>N(6)-carboxybiotinyl-L-lysyl-[protein] + acetyl-CoA = N(6)-biotinyl-L-lysyl-[protein] + malonyl-CoA</text>
        <dbReference type="Rhea" id="RHEA:54728"/>
        <dbReference type="Rhea" id="RHEA-COMP:10505"/>
        <dbReference type="Rhea" id="RHEA-COMP:10506"/>
        <dbReference type="ChEBI" id="CHEBI:57288"/>
        <dbReference type="ChEBI" id="CHEBI:57384"/>
        <dbReference type="ChEBI" id="CHEBI:83144"/>
        <dbReference type="ChEBI" id="CHEBI:83145"/>
        <dbReference type="EC" id="2.1.3.15"/>
    </reaction>
</comment>
<reference evidence="12" key="1">
    <citation type="submission" date="2020-10" db="EMBL/GenBank/DDBJ databases">
        <authorList>
            <person name="Gilroy R."/>
        </authorList>
    </citation>
    <scope>NUCLEOTIDE SEQUENCE</scope>
    <source>
        <strain evidence="12">13766</strain>
    </source>
</reference>
<organism evidence="12 13">
    <name type="scientific">Candidatus Alectryocaccomicrobium excrementavium</name>
    <dbReference type="NCBI Taxonomy" id="2840668"/>
    <lineage>
        <taxon>Bacteria</taxon>
        <taxon>Bacillati</taxon>
        <taxon>Bacillota</taxon>
        <taxon>Clostridia</taxon>
        <taxon>Candidatus Alectryocaccomicrobium</taxon>
    </lineage>
</organism>
<name>A0A9D1FZ46_9FIRM</name>
<keyword evidence="7" id="KW-0067">ATP-binding</keyword>
<dbReference type="GO" id="GO:0005524">
    <property type="term" value="F:ATP binding"/>
    <property type="evidence" value="ECO:0007669"/>
    <property type="project" value="UniProtKB-KW"/>
</dbReference>
<dbReference type="Proteomes" id="UP000824140">
    <property type="component" value="Unassembled WGS sequence"/>
</dbReference>
<evidence type="ECO:0000256" key="8">
    <source>
        <dbReference type="ARBA" id="ARBA00023098"/>
    </source>
</evidence>
<dbReference type="AlphaFoldDB" id="A0A9D1FZ46"/>
<evidence type="ECO:0000256" key="4">
    <source>
        <dbReference type="ARBA" id="ARBA00022679"/>
    </source>
</evidence>
<dbReference type="InterPro" id="IPR029045">
    <property type="entry name" value="ClpP/crotonase-like_dom_sf"/>
</dbReference>
<dbReference type="GO" id="GO:0006633">
    <property type="term" value="P:fatty acid biosynthetic process"/>
    <property type="evidence" value="ECO:0007669"/>
    <property type="project" value="UniProtKB-KW"/>
</dbReference>
<dbReference type="NCBIfam" id="NF041504">
    <property type="entry name" value="AccA_sub"/>
    <property type="match status" value="1"/>
</dbReference>
<keyword evidence="8" id="KW-0443">Lipid metabolism</keyword>
<dbReference type="GO" id="GO:0009317">
    <property type="term" value="C:acetyl-CoA carboxylase complex"/>
    <property type="evidence" value="ECO:0007669"/>
    <property type="project" value="InterPro"/>
</dbReference>
<protein>
    <recommendedName>
        <fullName evidence="2">acetyl-CoA carboxytransferase</fullName>
        <ecNumber evidence="2">2.1.3.15</ecNumber>
    </recommendedName>
</protein>
<evidence type="ECO:0000259" key="11">
    <source>
        <dbReference type="PROSITE" id="PS50989"/>
    </source>
</evidence>